<proteinExistence type="inferred from homology"/>
<evidence type="ECO:0000256" key="6">
    <source>
        <dbReference type="SAM" id="SignalP"/>
    </source>
</evidence>
<dbReference type="InterPro" id="IPR016166">
    <property type="entry name" value="FAD-bd_PCMH"/>
</dbReference>
<sequence length="560" mass="60496">MRCRIPLYLAAAACAFAAEQPCKCIPGDSCWPTEDQWITLNETISGKLIKAVPPGAVCYPSRAEFDPVACDALLKRWPSSSFHSSHPFSIQGPLRANDSCYPIFPNGTSITGDVLAGSKGCSQGSFPLYVVNATEASHVAEAVKFAQGHNMRLVVKNTGHAGSENVWTHNFKNITFHKQFRPQGGDISNSSLDMAVTIGAGVQAGELHAANAKNNVMAVSGTNLDVGIAGWSAGGGHGYNTGEYGMGADNILQATVVAPSGDVLTANAHVNQDLFWALRGGGGSTYGILTSMTVRVYPSLRATLWTFDLSSQNVTTAREWWRTIAAFYGRLPQAHERGAQGYYSVIGPPSSAGLALHGVLFGWDMANGTMRDIVAPLQELLDQSLTAHIQTTTSFTEFPSFFQMMQALPSSDHAGTTRSQIVSRLLSRQDGFPNIAMSGTLTASWKPVNNSLNPVWRDTALHLVATQGWDASNATETIDAAVDRLMYTSLEALRELDPTSQASTFEPRWQTSFFGVNYPLLRSIKARYDPNDLLWCPTCAGSEGWVQQEDGTLCRAFRPL</sequence>
<evidence type="ECO:0000313" key="9">
    <source>
        <dbReference type="Proteomes" id="UP001243989"/>
    </source>
</evidence>
<dbReference type="SUPFAM" id="SSF56176">
    <property type="entry name" value="FAD-binding/transporter-associated domain-like"/>
    <property type="match status" value="1"/>
</dbReference>
<feature type="domain" description="FAD-binding PCMH-type" evidence="7">
    <location>
        <begin position="123"/>
        <end position="299"/>
    </location>
</feature>
<protein>
    <recommendedName>
        <fullName evidence="7">FAD-binding PCMH-type domain-containing protein</fullName>
    </recommendedName>
</protein>
<gene>
    <name evidence="8" type="ORF">BDP81DRAFT_500320</name>
</gene>
<keyword evidence="3" id="KW-0285">Flavoprotein</keyword>
<dbReference type="AlphaFoldDB" id="A0AAJ0EAD9"/>
<comment type="similarity">
    <text evidence="2">Belongs to the oxygen-dependent FAD-linked oxidoreductase family.</text>
</comment>
<reference evidence="8" key="1">
    <citation type="submission" date="2021-06" db="EMBL/GenBank/DDBJ databases">
        <title>Comparative genomics, transcriptomics and evolutionary studies reveal genomic signatures of adaptation to plant cell wall in hemibiotrophic fungi.</title>
        <authorList>
            <consortium name="DOE Joint Genome Institute"/>
            <person name="Baroncelli R."/>
            <person name="Diaz J.F."/>
            <person name="Benocci T."/>
            <person name="Peng M."/>
            <person name="Battaglia E."/>
            <person name="Haridas S."/>
            <person name="Andreopoulos W."/>
            <person name="Labutti K."/>
            <person name="Pangilinan J."/>
            <person name="Floch G.L."/>
            <person name="Makela M.R."/>
            <person name="Henrissat B."/>
            <person name="Grigoriev I.V."/>
            <person name="Crouch J.A."/>
            <person name="De Vries R.P."/>
            <person name="Sukno S.A."/>
            <person name="Thon M.R."/>
        </authorList>
    </citation>
    <scope>NUCLEOTIDE SEQUENCE</scope>
    <source>
        <strain evidence="8">CBS 102054</strain>
    </source>
</reference>
<dbReference type="Proteomes" id="UP001243989">
    <property type="component" value="Unassembled WGS sequence"/>
</dbReference>
<keyword evidence="9" id="KW-1185">Reference proteome</keyword>
<evidence type="ECO:0000256" key="1">
    <source>
        <dbReference type="ARBA" id="ARBA00001974"/>
    </source>
</evidence>
<evidence type="ECO:0000256" key="3">
    <source>
        <dbReference type="ARBA" id="ARBA00022630"/>
    </source>
</evidence>
<organism evidence="8 9">
    <name type="scientific">Colletotrichum phormii</name>
    <dbReference type="NCBI Taxonomy" id="359342"/>
    <lineage>
        <taxon>Eukaryota</taxon>
        <taxon>Fungi</taxon>
        <taxon>Dikarya</taxon>
        <taxon>Ascomycota</taxon>
        <taxon>Pezizomycotina</taxon>
        <taxon>Sordariomycetes</taxon>
        <taxon>Hypocreomycetidae</taxon>
        <taxon>Glomerellales</taxon>
        <taxon>Glomerellaceae</taxon>
        <taxon>Colletotrichum</taxon>
        <taxon>Colletotrichum acutatum species complex</taxon>
    </lineage>
</organism>
<evidence type="ECO:0000256" key="2">
    <source>
        <dbReference type="ARBA" id="ARBA00005466"/>
    </source>
</evidence>
<dbReference type="PROSITE" id="PS51387">
    <property type="entry name" value="FAD_PCMH"/>
    <property type="match status" value="1"/>
</dbReference>
<feature type="chain" id="PRO_5042548646" description="FAD-binding PCMH-type domain-containing protein" evidence="6">
    <location>
        <begin position="25"/>
        <end position="560"/>
    </location>
</feature>
<dbReference type="PANTHER" id="PTHR42973:SF39">
    <property type="entry name" value="FAD-BINDING PCMH-TYPE DOMAIN-CONTAINING PROTEIN"/>
    <property type="match status" value="1"/>
</dbReference>
<dbReference type="Gene3D" id="3.30.465.10">
    <property type="match status" value="2"/>
</dbReference>
<name>A0AAJ0EAD9_9PEZI</name>
<evidence type="ECO:0000256" key="4">
    <source>
        <dbReference type="ARBA" id="ARBA00022827"/>
    </source>
</evidence>
<dbReference type="Pfam" id="PF08031">
    <property type="entry name" value="BBE"/>
    <property type="match status" value="1"/>
</dbReference>
<keyword evidence="5" id="KW-0560">Oxidoreductase</keyword>
<dbReference type="PANTHER" id="PTHR42973">
    <property type="entry name" value="BINDING OXIDOREDUCTASE, PUTATIVE (AFU_ORTHOLOGUE AFUA_1G17690)-RELATED"/>
    <property type="match status" value="1"/>
</dbReference>
<keyword evidence="6" id="KW-0732">Signal</keyword>
<evidence type="ECO:0000313" key="8">
    <source>
        <dbReference type="EMBL" id="KAK1624989.1"/>
    </source>
</evidence>
<comment type="cofactor">
    <cofactor evidence="1">
        <name>FAD</name>
        <dbReference type="ChEBI" id="CHEBI:57692"/>
    </cofactor>
</comment>
<evidence type="ECO:0000256" key="5">
    <source>
        <dbReference type="ARBA" id="ARBA00023002"/>
    </source>
</evidence>
<evidence type="ECO:0000259" key="7">
    <source>
        <dbReference type="PROSITE" id="PS51387"/>
    </source>
</evidence>
<dbReference type="InterPro" id="IPR012951">
    <property type="entry name" value="BBE"/>
</dbReference>
<dbReference type="RefSeq" id="XP_060440984.1">
    <property type="nucleotide sequence ID" value="XM_060595507.1"/>
</dbReference>
<dbReference type="Pfam" id="PF01565">
    <property type="entry name" value="FAD_binding_4"/>
    <property type="match status" value="1"/>
</dbReference>
<dbReference type="GO" id="GO:0071949">
    <property type="term" value="F:FAD binding"/>
    <property type="evidence" value="ECO:0007669"/>
    <property type="project" value="InterPro"/>
</dbReference>
<dbReference type="InterPro" id="IPR006094">
    <property type="entry name" value="Oxid_FAD_bind_N"/>
</dbReference>
<dbReference type="InterPro" id="IPR016169">
    <property type="entry name" value="FAD-bd_PCMH_sub2"/>
</dbReference>
<dbReference type="GO" id="GO:0016491">
    <property type="term" value="F:oxidoreductase activity"/>
    <property type="evidence" value="ECO:0007669"/>
    <property type="project" value="UniProtKB-KW"/>
</dbReference>
<keyword evidence="4" id="KW-0274">FAD</keyword>
<dbReference type="InterPro" id="IPR050416">
    <property type="entry name" value="FAD-linked_Oxidoreductase"/>
</dbReference>
<dbReference type="EMBL" id="JAHMHQ010000022">
    <property type="protein sequence ID" value="KAK1624989.1"/>
    <property type="molecule type" value="Genomic_DNA"/>
</dbReference>
<feature type="signal peptide" evidence="6">
    <location>
        <begin position="1"/>
        <end position="24"/>
    </location>
</feature>
<dbReference type="GeneID" id="85480369"/>
<comment type="caution">
    <text evidence="8">The sequence shown here is derived from an EMBL/GenBank/DDBJ whole genome shotgun (WGS) entry which is preliminary data.</text>
</comment>
<dbReference type="InterPro" id="IPR036318">
    <property type="entry name" value="FAD-bd_PCMH-like_sf"/>
</dbReference>
<accession>A0AAJ0EAD9</accession>